<evidence type="ECO:0000259" key="2">
    <source>
        <dbReference type="Pfam" id="PF04601"/>
    </source>
</evidence>
<evidence type="ECO:0000313" key="4">
    <source>
        <dbReference type="Proteomes" id="UP001604277"/>
    </source>
</evidence>
<accession>A0ABD1X5J3</accession>
<proteinExistence type="predicted"/>
<feature type="compositionally biased region" description="Polar residues" evidence="1">
    <location>
        <begin position="40"/>
        <end position="54"/>
    </location>
</feature>
<keyword evidence="4" id="KW-1185">Reference proteome</keyword>
<reference evidence="4" key="1">
    <citation type="submission" date="2024-07" db="EMBL/GenBank/DDBJ databases">
        <title>Two chromosome-level genome assemblies of Korean endemic species Abeliophyllum distichum and Forsythia ovata (Oleaceae).</title>
        <authorList>
            <person name="Jang H."/>
        </authorList>
    </citation>
    <scope>NUCLEOTIDE SEQUENCE [LARGE SCALE GENOMIC DNA]</scope>
</reference>
<sequence length="153" mass="17263">MEVMHPEDEALVGRQTTPRQDDNTISDTDHESSREMKGYNNGNEVEKNASTTEHGQAEGRYHSSTVSGMEIFKRANTVRLKSRHNKYLTADSNEESVIQDRFGSSKSVYWTVEFVEGVESVLRLKSCYGKYLTASDETFLLGMTGQKVVQTMP</sequence>
<feature type="domain" description="DUF569" evidence="2">
    <location>
        <begin position="69"/>
        <end position="153"/>
    </location>
</feature>
<comment type="caution">
    <text evidence="3">The sequence shown here is derived from an EMBL/GenBank/DDBJ whole genome shotgun (WGS) entry which is preliminary data.</text>
</comment>
<dbReference type="AlphaFoldDB" id="A0ABD1X5J3"/>
<gene>
    <name evidence="3" type="ORF">Fot_01811</name>
</gene>
<protein>
    <submittedName>
        <fullName evidence="3">Inositol hexakisphosphate and diphosphoinositol-pentakisphosphate kinase</fullName>
    </submittedName>
</protein>
<dbReference type="InterPro" id="IPR007679">
    <property type="entry name" value="DUF569"/>
</dbReference>
<feature type="compositionally biased region" description="Basic and acidic residues" evidence="1">
    <location>
        <begin position="19"/>
        <end position="37"/>
    </location>
</feature>
<dbReference type="Gene3D" id="2.80.10.50">
    <property type="match status" value="1"/>
</dbReference>
<dbReference type="GO" id="GO:0016301">
    <property type="term" value="F:kinase activity"/>
    <property type="evidence" value="ECO:0007669"/>
    <property type="project" value="UniProtKB-KW"/>
</dbReference>
<feature type="region of interest" description="Disordered" evidence="1">
    <location>
        <begin position="1"/>
        <end position="64"/>
    </location>
</feature>
<evidence type="ECO:0000256" key="1">
    <source>
        <dbReference type="SAM" id="MobiDB-lite"/>
    </source>
</evidence>
<keyword evidence="3" id="KW-0808">Transferase</keyword>
<dbReference type="PANTHER" id="PTHR31205">
    <property type="entry name" value="ACTIN CROSS-LINKING PROTEIN (DUF569)"/>
    <property type="match status" value="1"/>
</dbReference>
<dbReference type="Proteomes" id="UP001604277">
    <property type="component" value="Unassembled WGS sequence"/>
</dbReference>
<dbReference type="EMBL" id="JBFOLJ010000001">
    <property type="protein sequence ID" value="KAL2557072.1"/>
    <property type="molecule type" value="Genomic_DNA"/>
</dbReference>
<name>A0ABD1X5J3_9LAMI</name>
<dbReference type="InterPro" id="IPR008999">
    <property type="entry name" value="Actin-crosslinking"/>
</dbReference>
<evidence type="ECO:0000313" key="3">
    <source>
        <dbReference type="EMBL" id="KAL2557072.1"/>
    </source>
</evidence>
<dbReference type="PANTHER" id="PTHR31205:SF89">
    <property type="entry name" value="DUF569 DOMAIN-CONTAINING PROTEIN"/>
    <property type="match status" value="1"/>
</dbReference>
<organism evidence="3 4">
    <name type="scientific">Forsythia ovata</name>
    <dbReference type="NCBI Taxonomy" id="205694"/>
    <lineage>
        <taxon>Eukaryota</taxon>
        <taxon>Viridiplantae</taxon>
        <taxon>Streptophyta</taxon>
        <taxon>Embryophyta</taxon>
        <taxon>Tracheophyta</taxon>
        <taxon>Spermatophyta</taxon>
        <taxon>Magnoliopsida</taxon>
        <taxon>eudicotyledons</taxon>
        <taxon>Gunneridae</taxon>
        <taxon>Pentapetalae</taxon>
        <taxon>asterids</taxon>
        <taxon>lamiids</taxon>
        <taxon>Lamiales</taxon>
        <taxon>Oleaceae</taxon>
        <taxon>Forsythieae</taxon>
        <taxon>Forsythia</taxon>
    </lineage>
</organism>
<keyword evidence="3" id="KW-0418">Kinase</keyword>
<dbReference type="Pfam" id="PF04601">
    <property type="entry name" value="DUF569"/>
    <property type="match status" value="1"/>
</dbReference>
<dbReference type="SUPFAM" id="SSF50405">
    <property type="entry name" value="Actin-crosslinking proteins"/>
    <property type="match status" value="1"/>
</dbReference>